<dbReference type="GO" id="GO:0008535">
    <property type="term" value="P:respiratory chain complex IV assembly"/>
    <property type="evidence" value="ECO:0007669"/>
    <property type="project" value="UniProtKB-UniRule"/>
</dbReference>
<protein>
    <recommendedName>
        <fullName evidence="4 10">Cytochrome c oxidase assembly protein CtaG</fullName>
    </recommendedName>
</protein>
<dbReference type="NCBIfam" id="NF003465">
    <property type="entry name" value="PRK05089.1"/>
    <property type="match status" value="1"/>
</dbReference>
<evidence type="ECO:0000256" key="7">
    <source>
        <dbReference type="ARBA" id="ARBA00022989"/>
    </source>
</evidence>
<reference evidence="11 12" key="2">
    <citation type="submission" date="2019-09" db="EMBL/GenBank/DDBJ databases">
        <authorList>
            <person name="Jin C."/>
        </authorList>
    </citation>
    <scope>NUCLEOTIDE SEQUENCE [LARGE SCALE GENOMIC DNA]</scope>
    <source>
        <strain evidence="11 12">BN140002</strain>
    </source>
</reference>
<comment type="similarity">
    <text evidence="3 10">Belongs to the COX11/CtaG family.</text>
</comment>
<comment type="function">
    <text evidence="1 10">Exerts its effect at some terminal stage of cytochrome c oxidase synthesis, probably by being involved in the insertion of the copper B into subunit I.</text>
</comment>
<dbReference type="OrthoDB" id="9804841at2"/>
<organism evidence="11 12">
    <name type="scientific">Salinarimonas soli</name>
    <dbReference type="NCBI Taxonomy" id="1638099"/>
    <lineage>
        <taxon>Bacteria</taxon>
        <taxon>Pseudomonadati</taxon>
        <taxon>Pseudomonadota</taxon>
        <taxon>Alphaproteobacteria</taxon>
        <taxon>Hyphomicrobiales</taxon>
        <taxon>Salinarimonadaceae</taxon>
        <taxon>Salinarimonas</taxon>
    </lineage>
</organism>
<evidence type="ECO:0000256" key="6">
    <source>
        <dbReference type="ARBA" id="ARBA00022968"/>
    </source>
</evidence>
<dbReference type="FunFam" id="2.60.370.10:FF:000001">
    <property type="entry name" value="COX11 cytochrome c oxidase assembly homolog"/>
    <property type="match status" value="1"/>
</dbReference>
<keyword evidence="9 10" id="KW-0472">Membrane</keyword>
<evidence type="ECO:0000313" key="12">
    <source>
        <dbReference type="Proteomes" id="UP000323142"/>
    </source>
</evidence>
<keyword evidence="12" id="KW-1185">Reference proteome</keyword>
<dbReference type="AlphaFoldDB" id="A0A5B2V783"/>
<dbReference type="Gene3D" id="2.60.370.10">
    <property type="entry name" value="Ctag/Cox11"/>
    <property type="match status" value="1"/>
</dbReference>
<dbReference type="EMBL" id="VUOA01000052">
    <property type="protein sequence ID" value="KAA2234107.1"/>
    <property type="molecule type" value="Genomic_DNA"/>
</dbReference>
<evidence type="ECO:0000256" key="9">
    <source>
        <dbReference type="ARBA" id="ARBA00023136"/>
    </source>
</evidence>
<dbReference type="GO" id="GO:0005507">
    <property type="term" value="F:copper ion binding"/>
    <property type="evidence" value="ECO:0007669"/>
    <property type="project" value="InterPro"/>
</dbReference>
<dbReference type="PANTHER" id="PTHR21320:SF3">
    <property type="entry name" value="CYTOCHROME C OXIDASE ASSEMBLY PROTEIN COX11, MITOCHONDRIAL-RELATED"/>
    <property type="match status" value="1"/>
</dbReference>
<evidence type="ECO:0000256" key="4">
    <source>
        <dbReference type="ARBA" id="ARBA00015384"/>
    </source>
</evidence>
<evidence type="ECO:0000256" key="5">
    <source>
        <dbReference type="ARBA" id="ARBA00022692"/>
    </source>
</evidence>
<keyword evidence="10" id="KW-1003">Cell membrane</keyword>
<evidence type="ECO:0000256" key="10">
    <source>
        <dbReference type="HAMAP-Rule" id="MF_00155"/>
    </source>
</evidence>
<proteinExistence type="inferred from homology"/>
<evidence type="ECO:0000256" key="1">
    <source>
        <dbReference type="ARBA" id="ARBA00004007"/>
    </source>
</evidence>
<sequence>MTATPEQARSIRRTAIACTALVAGMVGAAYASVPLYDLFCRVTGFEGTPMIAKAPSARTLDRTITVRFDANVNGLPWRFSAESPTVEAKLGETMTVMYKVENIGSQATTGIASFNVQPALSGAYFNKIQCFCFTEQTLQPGEAMESAVVFFVDPAIAEDPNTRDLTSITLSYTYFPVKGAKPVATSAVATGAVTR</sequence>
<comment type="subcellular location">
    <subcellularLocation>
        <location evidence="2 10">Cell inner membrane</location>
        <topology evidence="2 10">Single-pass type II membrane protein</topology>
        <orientation evidence="2 10">Periplasmic side</orientation>
    </subcellularLocation>
</comment>
<gene>
    <name evidence="10" type="primary">ctaG</name>
    <name evidence="11" type="ORF">F0L46_24345</name>
</gene>
<feature type="topological domain" description="Cytoplasmic" evidence="10">
    <location>
        <begin position="1"/>
        <end position="9"/>
    </location>
</feature>
<evidence type="ECO:0000256" key="2">
    <source>
        <dbReference type="ARBA" id="ARBA00004382"/>
    </source>
</evidence>
<dbReference type="SUPFAM" id="SSF110111">
    <property type="entry name" value="Ctag/Cox11"/>
    <property type="match status" value="1"/>
</dbReference>
<name>A0A5B2V783_9HYPH</name>
<keyword evidence="10" id="KW-0997">Cell inner membrane</keyword>
<evidence type="ECO:0000313" key="11">
    <source>
        <dbReference type="EMBL" id="KAA2234107.1"/>
    </source>
</evidence>
<dbReference type="Pfam" id="PF04442">
    <property type="entry name" value="CtaG_Cox11"/>
    <property type="match status" value="1"/>
</dbReference>
<dbReference type="InterPro" id="IPR023471">
    <property type="entry name" value="CtaG/Cox11_dom_sf"/>
</dbReference>
<evidence type="ECO:0000256" key="3">
    <source>
        <dbReference type="ARBA" id="ARBA00009620"/>
    </source>
</evidence>
<dbReference type="HAMAP" id="MF_00155">
    <property type="entry name" value="CtaG"/>
    <property type="match status" value="1"/>
</dbReference>
<keyword evidence="6 10" id="KW-0735">Signal-anchor</keyword>
<dbReference type="PANTHER" id="PTHR21320">
    <property type="entry name" value="CYTOCHROME C OXIDASE ASSEMBLY PROTEIN COX11-RELATED"/>
    <property type="match status" value="1"/>
</dbReference>
<dbReference type="RefSeq" id="WP_149822215.1">
    <property type="nucleotide sequence ID" value="NZ_VUOA01000052.1"/>
</dbReference>
<accession>A0A5B2V783</accession>
<comment type="caution">
    <text evidence="11">The sequence shown here is derived from an EMBL/GenBank/DDBJ whole genome shotgun (WGS) entry which is preliminary data.</text>
</comment>
<keyword evidence="5 10" id="KW-0812">Transmembrane</keyword>
<evidence type="ECO:0000256" key="8">
    <source>
        <dbReference type="ARBA" id="ARBA00023008"/>
    </source>
</evidence>
<dbReference type="GO" id="GO:0005886">
    <property type="term" value="C:plasma membrane"/>
    <property type="evidence" value="ECO:0007669"/>
    <property type="project" value="UniProtKB-SubCell"/>
</dbReference>
<dbReference type="PIRSF" id="PIRSF005413">
    <property type="entry name" value="COX11"/>
    <property type="match status" value="1"/>
</dbReference>
<keyword evidence="7 10" id="KW-1133">Transmembrane helix</keyword>
<reference evidence="11 12" key="1">
    <citation type="submission" date="2019-09" db="EMBL/GenBank/DDBJ databases">
        <title>Salinarimonas rosea gen. nov., sp. nov., a new member of the a-2 subgroup of the Proteobacteria.</title>
        <authorList>
            <person name="Liu J."/>
        </authorList>
    </citation>
    <scope>NUCLEOTIDE SEQUENCE [LARGE SCALE GENOMIC DNA]</scope>
    <source>
        <strain evidence="11 12">BN140002</strain>
    </source>
</reference>
<dbReference type="InterPro" id="IPR007533">
    <property type="entry name" value="Cyt_c_oxidase_assmbl_CtaG"/>
</dbReference>
<dbReference type="Proteomes" id="UP000323142">
    <property type="component" value="Unassembled WGS sequence"/>
</dbReference>
<feature type="topological domain" description="Periplasmic" evidence="10">
    <location>
        <begin position="33"/>
        <end position="195"/>
    </location>
</feature>
<keyword evidence="8 10" id="KW-0186">Copper</keyword>